<gene>
    <name evidence="4" type="primary">LOC108073399</name>
</gene>
<feature type="signal peptide" evidence="1">
    <location>
        <begin position="1"/>
        <end position="23"/>
    </location>
</feature>
<proteinExistence type="predicted"/>
<name>A0A6P4HXP3_DROKI</name>
<dbReference type="InterPro" id="IPR051333">
    <property type="entry name" value="CLIP_Serine_Protease"/>
</dbReference>
<evidence type="ECO:0000313" key="3">
    <source>
        <dbReference type="Proteomes" id="UP001652661"/>
    </source>
</evidence>
<dbReference type="GeneID" id="108073399"/>
<keyword evidence="1" id="KW-0732">Signal</keyword>
<organism evidence="3 4">
    <name type="scientific">Drosophila kikkawai</name>
    <name type="common">Fruit fly</name>
    <dbReference type="NCBI Taxonomy" id="30033"/>
    <lineage>
        <taxon>Eukaryota</taxon>
        <taxon>Metazoa</taxon>
        <taxon>Ecdysozoa</taxon>
        <taxon>Arthropoda</taxon>
        <taxon>Hexapoda</taxon>
        <taxon>Insecta</taxon>
        <taxon>Pterygota</taxon>
        <taxon>Neoptera</taxon>
        <taxon>Endopterygota</taxon>
        <taxon>Diptera</taxon>
        <taxon>Brachycera</taxon>
        <taxon>Muscomorpha</taxon>
        <taxon>Ephydroidea</taxon>
        <taxon>Drosophilidae</taxon>
        <taxon>Drosophila</taxon>
        <taxon>Sophophora</taxon>
    </lineage>
</organism>
<evidence type="ECO:0000313" key="4">
    <source>
        <dbReference type="RefSeq" id="XP_017020480.1"/>
    </source>
</evidence>
<dbReference type="OrthoDB" id="7954821at2759"/>
<dbReference type="Gene3D" id="2.40.10.10">
    <property type="entry name" value="Trypsin-like serine proteases"/>
    <property type="match status" value="2"/>
</dbReference>
<dbReference type="PANTHER" id="PTHR24260:SF145">
    <property type="entry name" value="FI17609P1-RELATED"/>
    <property type="match status" value="1"/>
</dbReference>
<protein>
    <submittedName>
        <fullName evidence="4">Phenoloxidase-activating factor 1-like isoform X1</fullName>
    </submittedName>
</protein>
<dbReference type="PROSITE" id="PS50240">
    <property type="entry name" value="TRYPSIN_DOM"/>
    <property type="match status" value="1"/>
</dbReference>
<keyword evidence="3" id="KW-1185">Reference proteome</keyword>
<reference evidence="4" key="1">
    <citation type="submission" date="2025-08" db="UniProtKB">
        <authorList>
            <consortium name="RefSeq"/>
        </authorList>
    </citation>
    <scope>IDENTIFICATION</scope>
    <source>
        <strain evidence="4">14028-0561.14</strain>
        <tissue evidence="4">Whole fly</tissue>
    </source>
</reference>
<dbReference type="InterPro" id="IPR009003">
    <property type="entry name" value="Peptidase_S1_PA"/>
</dbReference>
<dbReference type="InterPro" id="IPR001254">
    <property type="entry name" value="Trypsin_dom"/>
</dbReference>
<dbReference type="GO" id="GO:0006508">
    <property type="term" value="P:proteolysis"/>
    <property type="evidence" value="ECO:0007669"/>
    <property type="project" value="InterPro"/>
</dbReference>
<dbReference type="GO" id="GO:0004252">
    <property type="term" value="F:serine-type endopeptidase activity"/>
    <property type="evidence" value="ECO:0007669"/>
    <property type="project" value="InterPro"/>
</dbReference>
<evidence type="ECO:0000256" key="1">
    <source>
        <dbReference type="SAM" id="SignalP"/>
    </source>
</evidence>
<feature type="domain" description="Peptidase S1" evidence="2">
    <location>
        <begin position="36"/>
        <end position="303"/>
    </location>
</feature>
<dbReference type="AlphaFoldDB" id="A0A6P4HXP3"/>
<feature type="chain" id="PRO_5028310500" evidence="1">
    <location>
        <begin position="24"/>
        <end position="303"/>
    </location>
</feature>
<dbReference type="SMART" id="SM00020">
    <property type="entry name" value="Tryp_SPc"/>
    <property type="match status" value="1"/>
</dbReference>
<dbReference type="InterPro" id="IPR043504">
    <property type="entry name" value="Peptidase_S1_PA_chymotrypsin"/>
</dbReference>
<dbReference type="Proteomes" id="UP001652661">
    <property type="component" value="Chromosome 3R"/>
</dbReference>
<accession>A0A6P4HXP3</accession>
<sequence>MEGIPVLFFIFGLLSVFLTQIYALEPECGKLREAQLYNMKQITEPDEYTWIGRVGYGNSSDPDPEIKCSAVLIHQRYALISARCVLTPGLGDATFILFGDWQATRNIRKEDCRPNGNDIKCAPPPQVVNIEELVVHPMFDSKGFDYEIALAKLAENVKFSDFVQPICLPPAYKVEGNHIAQRLEMTGFRGETFNKVEPLADEYRFRTKLVVQTASSEYCSWNWQQAHMTFNYENQLCAMVDVRDSALTSGTLMGIEYEGEKPRNFYVIGIAGITLKTSSKPPVIIHQIMRVLPFRDWILKNMA</sequence>
<dbReference type="Pfam" id="PF00089">
    <property type="entry name" value="Trypsin"/>
    <property type="match status" value="1"/>
</dbReference>
<dbReference type="PANTHER" id="PTHR24260">
    <property type="match status" value="1"/>
</dbReference>
<dbReference type="RefSeq" id="XP_017020480.1">
    <property type="nucleotide sequence ID" value="XM_017164991.2"/>
</dbReference>
<dbReference type="SUPFAM" id="SSF50494">
    <property type="entry name" value="Trypsin-like serine proteases"/>
    <property type="match status" value="1"/>
</dbReference>
<evidence type="ECO:0000259" key="2">
    <source>
        <dbReference type="PROSITE" id="PS50240"/>
    </source>
</evidence>